<dbReference type="SUPFAM" id="SSF74650">
    <property type="entry name" value="Galactose mutarotase-like"/>
    <property type="match status" value="1"/>
</dbReference>
<dbReference type="STRING" id="504798.SAMN05421871_104111"/>
<dbReference type="InterPro" id="IPR006584">
    <property type="entry name" value="Cellulose-bd_IV"/>
</dbReference>
<dbReference type="SUPFAM" id="SSF49785">
    <property type="entry name" value="Galactose-binding domain-like"/>
    <property type="match status" value="3"/>
</dbReference>
<dbReference type="RefSeq" id="WP_133794888.1">
    <property type="nucleotide sequence ID" value="NZ_FNDV01000004.1"/>
</dbReference>
<comment type="similarity">
    <text evidence="1">Belongs to the glycosyl hydrolase 31 family.</text>
</comment>
<evidence type="ECO:0000313" key="5">
    <source>
        <dbReference type="EMBL" id="SDP19847.1"/>
    </source>
</evidence>
<evidence type="ECO:0000259" key="4">
    <source>
        <dbReference type="PROSITE" id="PS51175"/>
    </source>
</evidence>
<feature type="domain" description="CBM6" evidence="4">
    <location>
        <begin position="950"/>
        <end position="1072"/>
    </location>
</feature>
<dbReference type="EMBL" id="FNJB01000007">
    <property type="protein sequence ID" value="SDP19847.1"/>
    <property type="molecule type" value="Genomic_DNA"/>
</dbReference>
<dbReference type="Pfam" id="PF01055">
    <property type="entry name" value="Glyco_hydro_31_2nd"/>
    <property type="match status" value="1"/>
</dbReference>
<dbReference type="PANTHER" id="PTHR43863">
    <property type="entry name" value="HYDROLASE, PUTATIVE (AFU_ORTHOLOGUE AFUA_1G03140)-RELATED"/>
    <property type="match status" value="1"/>
</dbReference>
<dbReference type="SMART" id="SM00606">
    <property type="entry name" value="CBD_IV"/>
    <property type="match status" value="2"/>
</dbReference>
<keyword evidence="5" id="KW-0378">Hydrolase</keyword>
<keyword evidence="2 3" id="KW-0732">Signal</keyword>
<protein>
    <submittedName>
        <fullName evidence="5">Alpha-glucosidase, glycosyl hydrolase family GH31</fullName>
    </submittedName>
</protein>
<dbReference type="InterPro" id="IPR005084">
    <property type="entry name" value="CBM6"/>
</dbReference>
<dbReference type="Pfam" id="PF21365">
    <property type="entry name" value="Glyco_hydro_31_3rd"/>
    <property type="match status" value="1"/>
</dbReference>
<dbReference type="SUPFAM" id="SSF51445">
    <property type="entry name" value="(Trans)glycosidases"/>
    <property type="match status" value="1"/>
</dbReference>
<dbReference type="SUPFAM" id="SSF51011">
    <property type="entry name" value="Glycosyl hydrolase domain"/>
    <property type="match status" value="1"/>
</dbReference>
<evidence type="ECO:0000313" key="6">
    <source>
        <dbReference type="Proteomes" id="UP000199651"/>
    </source>
</evidence>
<dbReference type="InterPro" id="IPR013780">
    <property type="entry name" value="Glyco_hydro_b"/>
</dbReference>
<dbReference type="Pfam" id="PF22704">
    <property type="entry name" value="CBM13-like"/>
    <property type="match status" value="1"/>
</dbReference>
<dbReference type="InterPro" id="IPR017853">
    <property type="entry name" value="GH"/>
</dbReference>
<dbReference type="CDD" id="cd04083">
    <property type="entry name" value="CBM35_Lmo2446-like"/>
    <property type="match status" value="3"/>
</dbReference>
<dbReference type="AlphaFoldDB" id="A0A1H0QR64"/>
<dbReference type="InterPro" id="IPR000322">
    <property type="entry name" value="Glyco_hydro_31_TIM"/>
</dbReference>
<evidence type="ECO:0000256" key="3">
    <source>
        <dbReference type="SAM" id="SignalP"/>
    </source>
</evidence>
<accession>A0A1H0QR64</accession>
<dbReference type="Gene3D" id="3.20.20.80">
    <property type="entry name" value="Glycosidases"/>
    <property type="match status" value="1"/>
</dbReference>
<evidence type="ECO:0000256" key="2">
    <source>
        <dbReference type="ARBA" id="ARBA00022729"/>
    </source>
</evidence>
<proteinExistence type="inferred from homology"/>
<dbReference type="PROSITE" id="PS51175">
    <property type="entry name" value="CBM6"/>
    <property type="match status" value="3"/>
</dbReference>
<feature type="domain" description="CBM6" evidence="4">
    <location>
        <begin position="818"/>
        <end position="942"/>
    </location>
</feature>
<evidence type="ECO:0000256" key="1">
    <source>
        <dbReference type="ARBA" id="ARBA00007806"/>
    </source>
</evidence>
<keyword evidence="6" id="KW-1185">Reference proteome</keyword>
<name>A0A1H0QR64_9PSEU</name>
<dbReference type="Gene3D" id="2.60.120.260">
    <property type="entry name" value="Galactose-binding domain-like"/>
    <property type="match status" value="3"/>
</dbReference>
<dbReference type="Gene3D" id="2.60.40.1180">
    <property type="entry name" value="Golgi alpha-mannosidase II"/>
    <property type="match status" value="2"/>
</dbReference>
<feature type="domain" description="CBM6" evidence="4">
    <location>
        <begin position="1080"/>
        <end position="1204"/>
    </location>
</feature>
<dbReference type="InterPro" id="IPR011013">
    <property type="entry name" value="Gal_mutarotase_sf_dom"/>
</dbReference>
<dbReference type="InterPro" id="IPR008979">
    <property type="entry name" value="Galactose-bd-like_sf"/>
</dbReference>
<dbReference type="PANTHER" id="PTHR43863:SF2">
    <property type="entry name" value="MALTASE-GLUCOAMYLASE"/>
    <property type="match status" value="1"/>
</dbReference>
<gene>
    <name evidence="5" type="ORF">SAMN05192558_107112</name>
</gene>
<dbReference type="InterPro" id="IPR051816">
    <property type="entry name" value="Glycosyl_Hydrolase_31"/>
</dbReference>
<dbReference type="InterPro" id="IPR048395">
    <property type="entry name" value="Glyco_hydro_31_C"/>
</dbReference>
<dbReference type="InterPro" id="IPR055240">
    <property type="entry name" value="CBM13-like"/>
</dbReference>
<dbReference type="Gene3D" id="2.60.40.1760">
    <property type="entry name" value="glycosyl hydrolase (family 31)"/>
    <property type="match status" value="1"/>
</dbReference>
<sequence>MRRAALLATAIALATTAIATVPAHAAGLGAVTGVTVTGDTLDISVGADNLIVQVLRPDIVKVDYRPGGDFEAPTQVIDPAKTWGSGNTASIDTASDPMVVTTARLTVKIDKNPARLSIYDSVGALVLREQAAEGVHPDGVKFTHAAGDRFYGITSSPVPWAENDPKQNLAEGMQRNDGGRVSANQQGDAGAPLAYTNRYGLLVDSVDGDFAITDTALEYSGVSKVNVAYYVTVGAPKNTMGAVAEISGKPAMSPKWAFGFNNSEWGSDQAEVEAIVRGYRSRGIPLDAFTLDFDFKAWGEDDHGEFRWNSTSGAGNVHPNKFPDGASGAFAATMAAAGVKLMGIMKPRVIVEKAGGGNTVQGQWGKDNHCFYPGRADYPEYFSHRLANDVDFAKQHCREWFWQHSKPLADTGIAGWWNDEADEAGGYVFNSLQHVNMQRSLYEGQRLHTDKRVMSLNRNFYLGGQRYGYGMWSGDIDSDATTMANQRTRMLTAVNLGETKWGMDIGGFSGDPTAQTYARWMQFGAFVPLYRVHGTHNKQRQPWVFGPTAELAAKEAIELRSKLMPYIYAHDRANHETGIGLVRPLFAEFPDDPTAANLTSEWMFGDSLLVAPVVEQDVASKRVYLPEGTWTDWFRGTSYTGPVTIDYPVNASTWRDIPLFVREGGIVATQDVQQHVGESVVRQQELNVFPGSATSQATVYDDDGVTNGYENGSYFKQRVTARRSADSVTVTTDPRTGTYATPLTHHVVKVNKWSGTGATIDGTGAQRYDSLAALKAAPGEGWATGTDQYGPYTAVRVAVGTAKQVVVAGSAPGTATTSTVEAENAALSGGAGQATNHAGHSGAGFVDGYWNVGATTAFTVTAANAGRHAATLRYANATGAPRTLSVTVNGVRDQLTLPPLANWDTWGTQTTQVSLRPGANTITYARGPADSGDVNLDSLTLSADAPRCGARHQAEAAAHSGGARSASNHVGYSGGGFVDGYWNTGATTTFTVDAATAGPHAATLRYANATGSAKRLTLAVNGTHSEITLPALPNWDTWGEHTVQLPLAAGANTVAYKHGPDGDVNLDHLDVAPGAAPCRLVVEAETGALTGGAQRVADHVGYSGSGFVDRFTAVGATATFTVHAPAAGTYPLTARFANATGGARTLTRTVNGTPVPLTVPAMADWDTWISQTSQVALTAGANTISFSYGPTDSGNVNLDHLVVDF</sequence>
<reference evidence="6" key="1">
    <citation type="submission" date="2016-10" db="EMBL/GenBank/DDBJ databases">
        <authorList>
            <person name="Varghese N."/>
            <person name="Submissions S."/>
        </authorList>
    </citation>
    <scope>NUCLEOTIDE SEQUENCE [LARGE SCALE GENOMIC DNA]</scope>
    <source>
        <strain evidence="6">IBRC-M 10655</strain>
    </source>
</reference>
<dbReference type="GO" id="GO:0030246">
    <property type="term" value="F:carbohydrate binding"/>
    <property type="evidence" value="ECO:0007669"/>
    <property type="project" value="InterPro"/>
</dbReference>
<dbReference type="InterPro" id="IPR033403">
    <property type="entry name" value="DUF5110"/>
</dbReference>
<dbReference type="Pfam" id="PF17137">
    <property type="entry name" value="DUF5110"/>
    <property type="match status" value="1"/>
</dbReference>
<dbReference type="GO" id="GO:0005975">
    <property type="term" value="P:carbohydrate metabolic process"/>
    <property type="evidence" value="ECO:0007669"/>
    <property type="project" value="InterPro"/>
</dbReference>
<dbReference type="Proteomes" id="UP000199651">
    <property type="component" value="Unassembled WGS sequence"/>
</dbReference>
<feature type="signal peptide" evidence="3">
    <location>
        <begin position="1"/>
        <end position="25"/>
    </location>
</feature>
<dbReference type="Pfam" id="PF16990">
    <property type="entry name" value="CBM_35"/>
    <property type="match status" value="2"/>
</dbReference>
<dbReference type="OrthoDB" id="176168at2"/>
<feature type="chain" id="PRO_5011719139" evidence="3">
    <location>
        <begin position="26"/>
        <end position="1205"/>
    </location>
</feature>
<organism evidence="5 6">
    <name type="scientific">Actinokineospora alba</name>
    <dbReference type="NCBI Taxonomy" id="504798"/>
    <lineage>
        <taxon>Bacteria</taxon>
        <taxon>Bacillati</taxon>
        <taxon>Actinomycetota</taxon>
        <taxon>Actinomycetes</taxon>
        <taxon>Pseudonocardiales</taxon>
        <taxon>Pseudonocardiaceae</taxon>
        <taxon>Actinokineospora</taxon>
    </lineage>
</organism>
<dbReference type="GO" id="GO:0004553">
    <property type="term" value="F:hydrolase activity, hydrolyzing O-glycosyl compounds"/>
    <property type="evidence" value="ECO:0007669"/>
    <property type="project" value="InterPro"/>
</dbReference>